<name>A0A0F9RSF9_9ZZZZ</name>
<gene>
    <name evidence="2" type="ORF">LCGC14_0542790</name>
</gene>
<dbReference type="EMBL" id="LAZR01000728">
    <property type="protein sequence ID" value="KKN59385.1"/>
    <property type="molecule type" value="Genomic_DNA"/>
</dbReference>
<feature type="domain" description="Endoribonuclease YicC-like C-terminal" evidence="1">
    <location>
        <begin position="94"/>
        <end position="210"/>
    </location>
</feature>
<protein>
    <recommendedName>
        <fullName evidence="1">Endoribonuclease YicC-like C-terminal domain-containing protein</fullName>
    </recommendedName>
</protein>
<accession>A0A0F9RSF9</accession>
<dbReference type="AlphaFoldDB" id="A0A0F9RSF9"/>
<feature type="non-terminal residue" evidence="2">
    <location>
        <position position="1"/>
    </location>
</feature>
<evidence type="ECO:0000313" key="2">
    <source>
        <dbReference type="EMBL" id="KKN59385.1"/>
    </source>
</evidence>
<dbReference type="PANTHER" id="PTHR30636">
    <property type="entry name" value="UPF0701 PROTEIN YICC"/>
    <property type="match status" value="1"/>
</dbReference>
<dbReference type="PANTHER" id="PTHR30636:SF3">
    <property type="entry name" value="UPF0701 PROTEIN YICC"/>
    <property type="match status" value="1"/>
</dbReference>
<dbReference type="InterPro" id="IPR005229">
    <property type="entry name" value="YicC/YloC-like"/>
</dbReference>
<dbReference type="InterPro" id="IPR013551">
    <property type="entry name" value="YicC-like_C"/>
</dbReference>
<sequence>LLQKILTSLDKLSLRMGKKVDFSVENMFSLPNVAEFKRKNLSGEEAAFLESSFEKTLDDVVRMRKREGWEIGKEIRKHLQNIKQGVNRIEKLIKKQPFFIRERLKKRLKELKHEAPLSERKIAEEASYFAQRYDLTEEVARLKSHLDYVLDLLSPGKEEPAGKKLDFIAQEIYREANTINSKSQDIKIIRGILAIKGEVESIRQQVQNIE</sequence>
<proteinExistence type="predicted"/>
<evidence type="ECO:0000259" key="1">
    <source>
        <dbReference type="Pfam" id="PF08340"/>
    </source>
</evidence>
<reference evidence="2" key="1">
    <citation type="journal article" date="2015" name="Nature">
        <title>Complex archaea that bridge the gap between prokaryotes and eukaryotes.</title>
        <authorList>
            <person name="Spang A."/>
            <person name="Saw J.H."/>
            <person name="Jorgensen S.L."/>
            <person name="Zaremba-Niedzwiedzka K."/>
            <person name="Martijn J."/>
            <person name="Lind A.E."/>
            <person name="van Eijk R."/>
            <person name="Schleper C."/>
            <person name="Guy L."/>
            <person name="Ettema T.J."/>
        </authorList>
    </citation>
    <scope>NUCLEOTIDE SEQUENCE</scope>
</reference>
<dbReference type="Pfam" id="PF08340">
    <property type="entry name" value="YicC-like_C"/>
    <property type="match status" value="1"/>
</dbReference>
<comment type="caution">
    <text evidence="2">The sequence shown here is derived from an EMBL/GenBank/DDBJ whole genome shotgun (WGS) entry which is preliminary data.</text>
</comment>
<organism evidence="2">
    <name type="scientific">marine sediment metagenome</name>
    <dbReference type="NCBI Taxonomy" id="412755"/>
    <lineage>
        <taxon>unclassified sequences</taxon>
        <taxon>metagenomes</taxon>
        <taxon>ecological metagenomes</taxon>
    </lineage>
</organism>
<dbReference type="GO" id="GO:0004521">
    <property type="term" value="F:RNA endonuclease activity"/>
    <property type="evidence" value="ECO:0007669"/>
    <property type="project" value="InterPro"/>
</dbReference>